<dbReference type="SUPFAM" id="SSF57924">
    <property type="entry name" value="Inhibitor of apoptosis (IAP) repeat"/>
    <property type="match status" value="2"/>
</dbReference>
<proteinExistence type="predicted"/>
<feature type="compositionally biased region" description="Acidic residues" evidence="3">
    <location>
        <begin position="293"/>
        <end position="304"/>
    </location>
</feature>
<feature type="compositionally biased region" description="Basic residues" evidence="3">
    <location>
        <begin position="383"/>
        <end position="397"/>
    </location>
</feature>
<feature type="region of interest" description="Disordered" evidence="3">
    <location>
        <begin position="21"/>
        <end position="42"/>
    </location>
</feature>
<protein>
    <submittedName>
        <fullName evidence="4">Uncharacterized protein</fullName>
    </submittedName>
</protein>
<feature type="compositionally biased region" description="Basic residues" evidence="3">
    <location>
        <begin position="205"/>
        <end position="214"/>
    </location>
</feature>
<reference evidence="4" key="1">
    <citation type="submission" date="2022-12" db="EMBL/GenBank/DDBJ databases">
        <authorList>
            <person name="Petersen C."/>
        </authorList>
    </citation>
    <scope>NUCLEOTIDE SEQUENCE</scope>
    <source>
        <strain evidence="4">IBT 29677</strain>
    </source>
</reference>
<dbReference type="GO" id="GO:0046872">
    <property type="term" value="F:metal ion binding"/>
    <property type="evidence" value="ECO:0007669"/>
    <property type="project" value="UniProtKB-KW"/>
</dbReference>
<dbReference type="SMART" id="SM00238">
    <property type="entry name" value="BIR"/>
    <property type="match status" value="2"/>
</dbReference>
<dbReference type="Gene3D" id="1.10.1170.10">
    <property type="entry name" value="Inhibitor Of Apoptosis Protein (2mihbC-IAP-1), Chain A"/>
    <property type="match status" value="2"/>
</dbReference>
<dbReference type="Proteomes" id="UP001147747">
    <property type="component" value="Unassembled WGS sequence"/>
</dbReference>
<dbReference type="Pfam" id="PF00653">
    <property type="entry name" value="BIR"/>
    <property type="match status" value="2"/>
</dbReference>
<dbReference type="EMBL" id="JAPZBU010000008">
    <property type="protein sequence ID" value="KAJ5391902.1"/>
    <property type="molecule type" value="Genomic_DNA"/>
</dbReference>
<feature type="compositionally biased region" description="Basic residues" evidence="3">
    <location>
        <begin position="452"/>
        <end position="462"/>
    </location>
</feature>
<dbReference type="RefSeq" id="XP_056487580.1">
    <property type="nucleotide sequence ID" value="XM_056632029.1"/>
</dbReference>
<dbReference type="OrthoDB" id="2196114at2759"/>
<gene>
    <name evidence="4" type="ORF">N7509_007392</name>
</gene>
<feature type="compositionally biased region" description="Acidic residues" evidence="3">
    <location>
        <begin position="595"/>
        <end position="623"/>
    </location>
</feature>
<organism evidence="4 5">
    <name type="scientific">Penicillium cosmopolitanum</name>
    <dbReference type="NCBI Taxonomy" id="1131564"/>
    <lineage>
        <taxon>Eukaryota</taxon>
        <taxon>Fungi</taxon>
        <taxon>Dikarya</taxon>
        <taxon>Ascomycota</taxon>
        <taxon>Pezizomycotina</taxon>
        <taxon>Eurotiomycetes</taxon>
        <taxon>Eurotiomycetidae</taxon>
        <taxon>Eurotiales</taxon>
        <taxon>Aspergillaceae</taxon>
        <taxon>Penicillium</taxon>
    </lineage>
</organism>
<evidence type="ECO:0000256" key="3">
    <source>
        <dbReference type="SAM" id="MobiDB-lite"/>
    </source>
</evidence>
<evidence type="ECO:0000313" key="4">
    <source>
        <dbReference type="EMBL" id="KAJ5391902.1"/>
    </source>
</evidence>
<dbReference type="PANTHER" id="PTHR46771">
    <property type="entry name" value="DETERIN"/>
    <property type="match status" value="1"/>
</dbReference>
<evidence type="ECO:0000256" key="2">
    <source>
        <dbReference type="ARBA" id="ARBA00022833"/>
    </source>
</evidence>
<dbReference type="PANTHER" id="PTHR46771:SF5">
    <property type="entry name" value="DETERIN"/>
    <property type="match status" value="1"/>
</dbReference>
<feature type="compositionally biased region" description="Basic and acidic residues" evidence="3">
    <location>
        <begin position="409"/>
        <end position="428"/>
    </location>
</feature>
<evidence type="ECO:0000313" key="5">
    <source>
        <dbReference type="Proteomes" id="UP001147747"/>
    </source>
</evidence>
<name>A0A9W9VYS6_9EURO</name>
<feature type="compositionally biased region" description="Basic and acidic residues" evidence="3">
    <location>
        <begin position="506"/>
        <end position="517"/>
    </location>
</feature>
<feature type="compositionally biased region" description="Acidic residues" evidence="3">
    <location>
        <begin position="234"/>
        <end position="249"/>
    </location>
</feature>
<feature type="compositionally biased region" description="Basic residues" evidence="3">
    <location>
        <begin position="492"/>
        <end position="505"/>
    </location>
</feature>
<feature type="compositionally biased region" description="Polar residues" evidence="3">
    <location>
        <begin position="712"/>
        <end position="721"/>
    </location>
</feature>
<dbReference type="PROSITE" id="PS50143">
    <property type="entry name" value="BIR_REPEAT_2"/>
    <property type="match status" value="2"/>
</dbReference>
<sequence length="874" mass="97703">MGTEMDTFSARLASFDIVLRPDKRRSSNSKGPNAIAWPHESPSPEELAQAGFYYKPYESNPDNTTCFHCHRALDGWEEEDNPITEHLKHAPDCGWAVMMDIQQRSSNPKKIEDPMSERIIQARAATFGTSWPHDGKKGWVCQSEKMVESGWYFCPNEDSDDLASCAYCKLSLDGWEPKDDPYNEHFRRSSYCSFFVFTQPPQKGKGSRTKKSRTSKASSRLSTQSVATTTSEAPELDTDMDMDMDDEIDQSIMSQTTTKAKPAKRGPKGKGKTAKAKKQDNEEVEAQMHVDNVDDVQPEPEDEPEPPKPKRAGRGKKRVSEDINNDEPESVPTQEREQSPAAEPPSKRRATGTRSSSVSRSYNYESHDHEMQDAESVDEAAPKKRGRKPKKATAKGRKASDVSTSSKALTKERLPRDSELDAAIHADLDADADEPAVQEPEQEDEPEPAPRTLKKSKSTKKSKATEKALEPEEVDAQTEEYEEVEEPAPKTKSSKSSKKKSTKKSKKEEDTKAEKKASQRSMEPTPIDDDISEHEHHDSLVSVETDHQNPELEADPVSEAEEKPVKKKSSKKKDEKPKKSKKSKKEPSPTPEPVVEPEPETEVEAEPEPEPESEFEAEPELGSEPEPVYEQHDTRSPSMSMDEFGTPDDIPDMVEMVPSPQPPSSEIRKDRTPVPPKTTKRFSDIPQEEHLAESFNESQRSRISGKQETRPQRISKSSNRAVSPLPPPRQSTPSLSPQSSDAENRPPSSRLAPSSTPRQQTMQAPLAAATPSPSKRNPNAGFPASAHPWTPVDIDELLYGEASDKENADLSGIFKDIKAGLTSPEKKMNVEQWILWNAKNGEDRLKRECERLVSQFEKEGGRAMQRLEAIECMD</sequence>
<keyword evidence="5" id="KW-1185">Reference proteome</keyword>
<feature type="compositionally biased region" description="Basic residues" evidence="3">
    <location>
        <begin position="261"/>
        <end position="276"/>
    </location>
</feature>
<reference evidence="4" key="2">
    <citation type="journal article" date="2023" name="IMA Fungus">
        <title>Comparative genomic study of the Penicillium genus elucidates a diverse pangenome and 15 lateral gene transfer events.</title>
        <authorList>
            <person name="Petersen C."/>
            <person name="Sorensen T."/>
            <person name="Nielsen M.R."/>
            <person name="Sondergaard T.E."/>
            <person name="Sorensen J.L."/>
            <person name="Fitzpatrick D.A."/>
            <person name="Frisvad J.C."/>
            <person name="Nielsen K.L."/>
        </authorList>
    </citation>
    <scope>NUCLEOTIDE SEQUENCE</scope>
    <source>
        <strain evidence="4">IBT 29677</strain>
    </source>
</reference>
<feature type="compositionally biased region" description="Acidic residues" evidence="3">
    <location>
        <begin position="429"/>
        <end position="447"/>
    </location>
</feature>
<feature type="compositionally biased region" description="Basic and acidic residues" evidence="3">
    <location>
        <begin position="681"/>
        <end position="692"/>
    </location>
</feature>
<feature type="compositionally biased region" description="Basic and acidic residues" evidence="3">
    <location>
        <begin position="533"/>
        <end position="550"/>
    </location>
</feature>
<keyword evidence="2" id="KW-0862">Zinc</keyword>
<keyword evidence="1" id="KW-0479">Metal-binding</keyword>
<dbReference type="AlphaFoldDB" id="A0A9W9VYS6"/>
<feature type="compositionally biased region" description="Polar residues" evidence="3">
    <location>
        <begin position="751"/>
        <end position="763"/>
    </location>
</feature>
<feature type="compositionally biased region" description="Low complexity" evidence="3">
    <location>
        <begin position="352"/>
        <end position="361"/>
    </location>
</feature>
<dbReference type="InterPro" id="IPR001370">
    <property type="entry name" value="BIR_rpt"/>
</dbReference>
<accession>A0A9W9VYS6</accession>
<comment type="caution">
    <text evidence="4">The sequence shown here is derived from an EMBL/GenBank/DDBJ whole genome shotgun (WGS) entry which is preliminary data.</text>
</comment>
<dbReference type="CDD" id="cd00022">
    <property type="entry name" value="BIR"/>
    <property type="match status" value="2"/>
</dbReference>
<feature type="compositionally biased region" description="Polar residues" evidence="3">
    <location>
        <begin position="731"/>
        <end position="741"/>
    </location>
</feature>
<feature type="region of interest" description="Disordered" evidence="3">
    <location>
        <begin position="201"/>
        <end position="790"/>
    </location>
</feature>
<evidence type="ECO:0000256" key="1">
    <source>
        <dbReference type="ARBA" id="ARBA00022723"/>
    </source>
</evidence>
<dbReference type="GeneID" id="81371009"/>
<feature type="compositionally biased region" description="Acidic residues" evidence="3">
    <location>
        <begin position="471"/>
        <end position="486"/>
    </location>
</feature>
<feature type="compositionally biased region" description="Basic and acidic residues" evidence="3">
    <location>
        <begin position="277"/>
        <end position="292"/>
    </location>
</feature>
<feature type="compositionally biased region" description="Polar residues" evidence="3">
    <location>
        <begin position="695"/>
        <end position="704"/>
    </location>
</feature>
<dbReference type="InterPro" id="IPR051190">
    <property type="entry name" value="Baculoviral_IAP"/>
</dbReference>